<dbReference type="GO" id="GO:0060027">
    <property type="term" value="P:convergent extension involved in gastrulation"/>
    <property type="evidence" value="ECO:0007669"/>
    <property type="project" value="UniProtKB-ARBA"/>
</dbReference>
<dbReference type="GO" id="GO:0008013">
    <property type="term" value="F:beta-catenin binding"/>
    <property type="evidence" value="ECO:0000318"/>
    <property type="project" value="GO_Central"/>
</dbReference>
<evidence type="ECO:0000256" key="4">
    <source>
        <dbReference type="ARBA" id="ARBA00022490"/>
    </source>
</evidence>
<evidence type="ECO:0000256" key="3">
    <source>
        <dbReference type="ARBA" id="ARBA00022475"/>
    </source>
</evidence>
<dbReference type="InterPro" id="IPR020894">
    <property type="entry name" value="Cadherin_CS"/>
</dbReference>
<evidence type="ECO:0000256" key="1">
    <source>
        <dbReference type="ARBA" id="ARBA00004236"/>
    </source>
</evidence>
<dbReference type="Gene3D" id="2.60.40.60">
    <property type="entry name" value="Cadherins"/>
    <property type="match status" value="5"/>
</dbReference>
<name>W5MC12_LEPOC</name>
<dbReference type="GO" id="GO:0007498">
    <property type="term" value="P:mesoderm development"/>
    <property type="evidence" value="ECO:0007669"/>
    <property type="project" value="UniProtKB-ARBA"/>
</dbReference>
<dbReference type="GO" id="GO:0007156">
    <property type="term" value="P:homophilic cell adhesion via plasma membrane adhesion molecules"/>
    <property type="evidence" value="ECO:0007669"/>
    <property type="project" value="InterPro"/>
</dbReference>
<dbReference type="GO" id="GO:0000902">
    <property type="term" value="P:cell morphogenesis"/>
    <property type="evidence" value="ECO:0000318"/>
    <property type="project" value="GO_Central"/>
</dbReference>
<keyword evidence="16" id="KW-1185">Reference proteome</keyword>
<dbReference type="InterPro" id="IPR002126">
    <property type="entry name" value="Cadherin-like_dom"/>
</dbReference>
<dbReference type="STRING" id="7918.ENSLOCP00000005921"/>
<accession>W5MC12</accession>
<dbReference type="GO" id="GO:0005737">
    <property type="term" value="C:cytoplasm"/>
    <property type="evidence" value="ECO:0000318"/>
    <property type="project" value="GO_Central"/>
</dbReference>
<dbReference type="PROSITE" id="PS50268">
    <property type="entry name" value="CADHERIN_2"/>
    <property type="match status" value="4"/>
</dbReference>
<dbReference type="GO" id="GO:0030010">
    <property type="term" value="P:establishment of cell polarity"/>
    <property type="evidence" value="ECO:0007669"/>
    <property type="project" value="UniProtKB-ARBA"/>
</dbReference>
<dbReference type="SMART" id="SM01055">
    <property type="entry name" value="Cadherin_pro"/>
    <property type="match status" value="1"/>
</dbReference>
<dbReference type="EMBL" id="AHAT01010511">
    <property type="status" value="NOT_ANNOTATED_CDS"/>
    <property type="molecule type" value="Genomic_DNA"/>
</dbReference>
<keyword evidence="3" id="KW-1003">Cell membrane</keyword>
<evidence type="ECO:0000259" key="14">
    <source>
        <dbReference type="PROSITE" id="PS50268"/>
    </source>
</evidence>
<dbReference type="InterPro" id="IPR014868">
    <property type="entry name" value="Cadherin_pro_dom"/>
</dbReference>
<dbReference type="FunFam" id="2.60.40.60:FF:000022">
    <property type="entry name" value="Cadherin 2"/>
    <property type="match status" value="1"/>
</dbReference>
<evidence type="ECO:0000256" key="5">
    <source>
        <dbReference type="ARBA" id="ARBA00022723"/>
    </source>
</evidence>
<dbReference type="GO" id="GO:0016339">
    <property type="term" value="P:calcium-dependent cell-cell adhesion via plasma membrane cell adhesion molecules"/>
    <property type="evidence" value="ECO:0000318"/>
    <property type="project" value="GO_Central"/>
</dbReference>
<proteinExistence type="predicted"/>
<dbReference type="GO" id="GO:0007398">
    <property type="term" value="P:ectoderm development"/>
    <property type="evidence" value="ECO:0007669"/>
    <property type="project" value="UniProtKB-ARBA"/>
</dbReference>
<dbReference type="eggNOG" id="KOG3594">
    <property type="taxonomic scope" value="Eukaryota"/>
</dbReference>
<dbReference type="GeneTree" id="ENSGT00940000154848"/>
<dbReference type="InterPro" id="IPR039808">
    <property type="entry name" value="Cadherin"/>
</dbReference>
<comment type="subcellular location">
    <subcellularLocation>
        <location evidence="1">Cell membrane</location>
    </subcellularLocation>
    <subcellularLocation>
        <location evidence="2">Cytoplasm</location>
    </subcellularLocation>
</comment>
<keyword evidence="5" id="KW-0479">Metal-binding</keyword>
<organism evidence="15 16">
    <name type="scientific">Lepisosteus oculatus</name>
    <name type="common">Spotted gar</name>
    <dbReference type="NCBI Taxonomy" id="7918"/>
    <lineage>
        <taxon>Eukaryota</taxon>
        <taxon>Metazoa</taxon>
        <taxon>Chordata</taxon>
        <taxon>Craniata</taxon>
        <taxon>Vertebrata</taxon>
        <taxon>Euteleostomi</taxon>
        <taxon>Actinopterygii</taxon>
        <taxon>Neopterygii</taxon>
        <taxon>Holostei</taxon>
        <taxon>Semionotiformes</taxon>
        <taxon>Lepisosteidae</taxon>
        <taxon>Lepisosteus</taxon>
    </lineage>
</organism>
<dbReference type="AlphaFoldDB" id="W5MC12"/>
<dbReference type="GO" id="GO:0001841">
    <property type="term" value="P:neural tube formation"/>
    <property type="evidence" value="ECO:0007669"/>
    <property type="project" value="UniProtKB-ARBA"/>
</dbReference>
<dbReference type="GO" id="GO:0005912">
    <property type="term" value="C:adherens junction"/>
    <property type="evidence" value="ECO:0000318"/>
    <property type="project" value="GO_Central"/>
</dbReference>
<dbReference type="Bgee" id="ENSLOCG00000004924">
    <property type="expression patterns" value="Expressed in pharyngeal gill and 7 other cell types or tissues"/>
</dbReference>
<dbReference type="PANTHER" id="PTHR24027">
    <property type="entry name" value="CADHERIN-23"/>
    <property type="match status" value="1"/>
</dbReference>
<feature type="domain" description="Cadherin" evidence="14">
    <location>
        <begin position="269"/>
        <end position="380"/>
    </location>
</feature>
<evidence type="ECO:0000256" key="9">
    <source>
        <dbReference type="ARBA" id="ARBA00022889"/>
    </source>
</evidence>
<evidence type="ECO:0000256" key="8">
    <source>
        <dbReference type="ARBA" id="ARBA00022837"/>
    </source>
</evidence>
<dbReference type="FunFam" id="2.60.40.60:FF:000095">
    <property type="entry name" value="Cadherin 13"/>
    <property type="match status" value="1"/>
</dbReference>
<feature type="region of interest" description="Disordered" evidence="13">
    <location>
        <begin position="123"/>
        <end position="159"/>
    </location>
</feature>
<dbReference type="Ensembl" id="ENSLOCT00000005929.1">
    <property type="protein sequence ID" value="ENSLOCP00000005921.1"/>
    <property type="gene ID" value="ENSLOCG00000004924.1"/>
</dbReference>
<dbReference type="GO" id="GO:0001764">
    <property type="term" value="P:neuron migration"/>
    <property type="evidence" value="ECO:0007669"/>
    <property type="project" value="UniProtKB-ARBA"/>
</dbReference>
<keyword evidence="11" id="KW-0325">Glycoprotein</keyword>
<reference evidence="16" key="1">
    <citation type="submission" date="2011-12" db="EMBL/GenBank/DDBJ databases">
        <title>The Draft Genome of Lepisosteus oculatus.</title>
        <authorList>
            <consortium name="The Broad Institute Genome Assembly &amp; Analysis Group"/>
            <consortium name="Computational R&amp;D Group"/>
            <consortium name="and Sequencing Platform"/>
            <person name="Di Palma F."/>
            <person name="Alfoldi J."/>
            <person name="Johnson J."/>
            <person name="Berlin A."/>
            <person name="Gnerre S."/>
            <person name="Jaffe D."/>
            <person name="MacCallum I."/>
            <person name="Young S."/>
            <person name="Walker B.J."/>
            <person name="Lander E.S."/>
            <person name="Lindblad-Toh K."/>
        </authorList>
    </citation>
    <scope>NUCLEOTIDE SEQUENCE [LARGE SCALE GENOMIC DNA]</scope>
</reference>
<dbReference type="FunFam" id="2.60.40.60:FF:000011">
    <property type="entry name" value="Cadherin 1"/>
    <property type="match status" value="1"/>
</dbReference>
<dbReference type="OMA" id="WTARMIS"/>
<feature type="domain" description="Cadherin" evidence="14">
    <location>
        <begin position="186"/>
        <end position="268"/>
    </location>
</feature>
<dbReference type="InterPro" id="IPR015919">
    <property type="entry name" value="Cadherin-like_sf"/>
</dbReference>
<dbReference type="GO" id="GO:0016342">
    <property type="term" value="C:catenin complex"/>
    <property type="evidence" value="ECO:0000318"/>
    <property type="project" value="GO_Central"/>
</dbReference>
<dbReference type="GO" id="GO:0016477">
    <property type="term" value="P:cell migration"/>
    <property type="evidence" value="ECO:0000318"/>
    <property type="project" value="GO_Central"/>
</dbReference>
<evidence type="ECO:0000256" key="13">
    <source>
        <dbReference type="SAM" id="MobiDB-lite"/>
    </source>
</evidence>
<keyword evidence="4" id="KW-0963">Cytoplasm</keyword>
<dbReference type="PRINTS" id="PR00205">
    <property type="entry name" value="CADHERIN"/>
</dbReference>
<feature type="domain" description="Cadherin" evidence="14">
    <location>
        <begin position="493"/>
        <end position="600"/>
    </location>
</feature>
<dbReference type="PANTHER" id="PTHR24027:SF319">
    <property type="entry name" value="CADHERIN-1"/>
    <property type="match status" value="1"/>
</dbReference>
<keyword evidence="7" id="KW-0677">Repeat</keyword>
<keyword evidence="9" id="KW-0130">Cell adhesion</keyword>
<dbReference type="CDD" id="cd11304">
    <property type="entry name" value="Cadherin_repeat"/>
    <property type="match status" value="3"/>
</dbReference>
<keyword evidence="8 12" id="KW-0106">Calcium</keyword>
<evidence type="ECO:0000256" key="10">
    <source>
        <dbReference type="ARBA" id="ARBA00023136"/>
    </source>
</evidence>
<dbReference type="GO" id="GO:0034332">
    <property type="term" value="P:adherens junction organization"/>
    <property type="evidence" value="ECO:0000318"/>
    <property type="project" value="GO_Central"/>
</dbReference>
<dbReference type="GO" id="GO:0007043">
    <property type="term" value="P:cell-cell junction assembly"/>
    <property type="evidence" value="ECO:0000318"/>
    <property type="project" value="GO_Central"/>
</dbReference>
<keyword evidence="10" id="KW-0472">Membrane</keyword>
<dbReference type="PROSITE" id="PS00232">
    <property type="entry name" value="CADHERIN_1"/>
    <property type="match status" value="1"/>
</dbReference>
<dbReference type="GO" id="GO:0042074">
    <property type="term" value="P:cell migration involved in gastrulation"/>
    <property type="evidence" value="ECO:0007669"/>
    <property type="project" value="UniProtKB-ARBA"/>
</dbReference>
<evidence type="ECO:0000256" key="2">
    <source>
        <dbReference type="ARBA" id="ARBA00004496"/>
    </source>
</evidence>
<dbReference type="FunFam" id="2.60.40.60:FF:000019">
    <property type="entry name" value="Cadherin 2"/>
    <property type="match status" value="1"/>
</dbReference>
<evidence type="ECO:0000313" key="16">
    <source>
        <dbReference type="Proteomes" id="UP000018468"/>
    </source>
</evidence>
<dbReference type="SMART" id="SM00112">
    <property type="entry name" value="CA"/>
    <property type="match status" value="4"/>
</dbReference>
<dbReference type="Pfam" id="PF00028">
    <property type="entry name" value="Cadherin"/>
    <property type="match status" value="4"/>
</dbReference>
<dbReference type="InParanoid" id="W5MC12"/>
<evidence type="ECO:0000256" key="7">
    <source>
        <dbReference type="ARBA" id="ARBA00022737"/>
    </source>
</evidence>
<dbReference type="Proteomes" id="UP000018468">
    <property type="component" value="Linkage group LG23"/>
</dbReference>
<dbReference type="FunFam" id="2.60.40.60:FF:000191">
    <property type="entry name" value="Cadherin 1"/>
    <property type="match status" value="1"/>
</dbReference>
<evidence type="ECO:0000256" key="6">
    <source>
        <dbReference type="ARBA" id="ARBA00022729"/>
    </source>
</evidence>
<dbReference type="HOGENOM" id="CLU_005284_5_2_1"/>
<dbReference type="GO" id="GO:0044331">
    <property type="term" value="P:cell-cell adhesion mediated by cadherin"/>
    <property type="evidence" value="ECO:0000318"/>
    <property type="project" value="GO_Central"/>
</dbReference>
<evidence type="ECO:0000256" key="11">
    <source>
        <dbReference type="ARBA" id="ARBA00023180"/>
    </source>
</evidence>
<feature type="domain" description="Cadherin" evidence="14">
    <location>
        <begin position="381"/>
        <end position="492"/>
    </location>
</feature>
<keyword evidence="6" id="KW-0732">Signal</keyword>
<evidence type="ECO:0000256" key="12">
    <source>
        <dbReference type="PROSITE-ProRule" id="PRU00043"/>
    </source>
</evidence>
<reference evidence="15" key="3">
    <citation type="submission" date="2025-09" db="UniProtKB">
        <authorList>
            <consortium name="Ensembl"/>
        </authorList>
    </citation>
    <scope>IDENTIFICATION</scope>
</reference>
<dbReference type="Pfam" id="PF08758">
    <property type="entry name" value="Cadherin_pro"/>
    <property type="match status" value="1"/>
</dbReference>
<protein>
    <recommendedName>
        <fullName evidence="14">Cadherin domain-containing protein</fullName>
    </recommendedName>
</protein>
<dbReference type="SUPFAM" id="SSF49313">
    <property type="entry name" value="Cadherin-like"/>
    <property type="match status" value="5"/>
</dbReference>
<reference evidence="15" key="2">
    <citation type="submission" date="2025-08" db="UniProtKB">
        <authorList>
            <consortium name="Ensembl"/>
        </authorList>
    </citation>
    <scope>IDENTIFICATION</scope>
</reference>
<dbReference type="GO" id="GO:0005509">
    <property type="term" value="F:calcium ion binding"/>
    <property type="evidence" value="ECO:0007669"/>
    <property type="project" value="UniProtKB-UniRule"/>
</dbReference>
<dbReference type="GO" id="GO:0045296">
    <property type="term" value="F:cadherin binding"/>
    <property type="evidence" value="ECO:0000318"/>
    <property type="project" value="GO_Central"/>
</dbReference>
<sequence length="608" mass="66767">TLRVFGKMRCLQFKVVATGSGEDAPSCQPGFSSDRLVFQVDQELLPAGRRVGKAVNFDDCSGHKRTVYMSDDSRFQVDTDGTIKVKRAVNLLDGHKSFSVHAWDSSGKKLTTRVTVEKELRSHHFHDKKSITPGQPETSPDVPVLVFPQSSSGERKRQKRDWIIPPIAVSENNRGTFPQSLVKIKSNNDKEAQIIYSITGPGVDQPPVGIFTIDKNTGRMYVNQPLDREKIDHYTLLAHAVAADGGRAEDPMEIVIYVIDQNDNSPEFTKDTFLGNAKEASPPGTAFMTVTATDEDDPNTDNGIIKYSIISQEPKEPNPNMFMINPVSGVIIIASAELDREQHPEYTLLIGAADMDGAGRLTTATAVITVTDSNDNTPQFTQVSYTVTVPENKVDFEVVKLPVTDKDEPHTPAWNTRYTIVKGNEGGFFNVSTGPGKMEGIVRTAKGLDFEKNSKYTLLITVENEVPFATRLPTATATVVVNVEDVNDAPIFDPPQKTIRRSEDLEIGTELDVYKATDPDTARKQTVGYQLGSDPAGWLSVMKDTGLISVKSIMKRESPFLTGGIYKALILAVDNDQVPATGTGTLFIKLQDVDENAPTIEEREISIC</sequence>
<evidence type="ECO:0000313" key="15">
    <source>
        <dbReference type="Ensembl" id="ENSLOCP00000005921.1"/>
    </source>
</evidence>